<evidence type="ECO:0000313" key="1">
    <source>
        <dbReference type="EMBL" id="KAK3768892.1"/>
    </source>
</evidence>
<comment type="caution">
    <text evidence="1">The sequence shown here is derived from an EMBL/GenBank/DDBJ whole genome shotgun (WGS) entry which is preliminary data.</text>
</comment>
<reference evidence="1" key="1">
    <citation type="journal article" date="2023" name="G3 (Bethesda)">
        <title>A reference genome for the long-term kleptoplast-retaining sea slug Elysia crispata morphotype clarki.</title>
        <authorList>
            <person name="Eastman K.E."/>
            <person name="Pendleton A.L."/>
            <person name="Shaikh M.A."/>
            <person name="Suttiyut T."/>
            <person name="Ogas R."/>
            <person name="Tomko P."/>
            <person name="Gavelis G."/>
            <person name="Widhalm J.R."/>
            <person name="Wisecaver J.H."/>
        </authorList>
    </citation>
    <scope>NUCLEOTIDE SEQUENCE</scope>
    <source>
        <strain evidence="1">ECLA1</strain>
    </source>
</reference>
<keyword evidence="2" id="KW-1185">Reference proteome</keyword>
<evidence type="ECO:0000313" key="2">
    <source>
        <dbReference type="Proteomes" id="UP001283361"/>
    </source>
</evidence>
<name>A0AAE0ZGI3_9GAST</name>
<gene>
    <name evidence="1" type="ORF">RRG08_059404</name>
</gene>
<organism evidence="1 2">
    <name type="scientific">Elysia crispata</name>
    <name type="common">lettuce slug</name>
    <dbReference type="NCBI Taxonomy" id="231223"/>
    <lineage>
        <taxon>Eukaryota</taxon>
        <taxon>Metazoa</taxon>
        <taxon>Spiralia</taxon>
        <taxon>Lophotrochozoa</taxon>
        <taxon>Mollusca</taxon>
        <taxon>Gastropoda</taxon>
        <taxon>Heterobranchia</taxon>
        <taxon>Euthyneura</taxon>
        <taxon>Panpulmonata</taxon>
        <taxon>Sacoglossa</taxon>
        <taxon>Placobranchoidea</taxon>
        <taxon>Plakobranchidae</taxon>
        <taxon>Elysia</taxon>
    </lineage>
</organism>
<accession>A0AAE0ZGI3</accession>
<sequence>MVNTGMGLILKGKRKLGVGNGATSIGPHVSVQTGARATSIALFKYRKEQTLSEAPLADDETWASSQGTATRACHGPSLFADFSNPHLTYSVNLEPYTHKCWN</sequence>
<protein>
    <submittedName>
        <fullName evidence="1">Uncharacterized protein</fullName>
    </submittedName>
</protein>
<dbReference type="EMBL" id="JAWDGP010003998">
    <property type="protein sequence ID" value="KAK3768892.1"/>
    <property type="molecule type" value="Genomic_DNA"/>
</dbReference>
<dbReference type="AlphaFoldDB" id="A0AAE0ZGI3"/>
<dbReference type="Proteomes" id="UP001283361">
    <property type="component" value="Unassembled WGS sequence"/>
</dbReference>
<proteinExistence type="predicted"/>